<dbReference type="PROSITE" id="PS51386">
    <property type="entry name" value="RINT1_TIP20"/>
    <property type="match status" value="1"/>
</dbReference>
<dbReference type="GO" id="GO:0006890">
    <property type="term" value="P:retrograde vesicle-mediated transport, Golgi to endoplasmic reticulum"/>
    <property type="evidence" value="ECO:0007669"/>
    <property type="project" value="InterPro"/>
</dbReference>
<dbReference type="Proteomes" id="UP000813824">
    <property type="component" value="Unassembled WGS sequence"/>
</dbReference>
<comment type="caution">
    <text evidence="1">The sequence shown here is derived from an EMBL/GenBank/DDBJ whole genome shotgun (WGS) entry which is preliminary data.</text>
</comment>
<dbReference type="InterPro" id="IPR042042">
    <property type="entry name" value="Tip20p_domB"/>
</dbReference>
<name>A0A8K0XPM4_9AGAR</name>
<protein>
    <submittedName>
        <fullName evidence="1">RINT-1 family protein</fullName>
    </submittedName>
</protein>
<dbReference type="InterPro" id="IPR042044">
    <property type="entry name" value="EXOC6PINT-1/Sec15/Tip20_C_dom2"/>
</dbReference>
<dbReference type="GO" id="GO:0060628">
    <property type="term" value="P:regulation of ER to Golgi vesicle-mediated transport"/>
    <property type="evidence" value="ECO:0007669"/>
    <property type="project" value="TreeGrafter"/>
</dbReference>
<accession>A0A8K0XPM4</accession>
<dbReference type="EMBL" id="JAEVFJ010000015">
    <property type="protein sequence ID" value="KAH8100492.1"/>
    <property type="molecule type" value="Genomic_DNA"/>
</dbReference>
<sequence length="835" mass="93464">MASAHIQALLQPPSIATSHKKTLDFINATYPTLDALELDESFDTHLEQERQQTEELRSKLLSSQQYLDNVLSQTRETAQNHLHTAQELSLLRHSLADELAFLSEDLVSTISTPNGQSTLLEDIETMHRSLKELESVKGYVQVIQHAVKLSEAATSQASQSSSPLSAVSQYEELKNFVVKVAESCENVEDASGPQTLHLITFLHSIKDRAWHDIKAGFVSTLVAAAEKLQWPSAVDYPSASPQDRKTFEAAFLDLFKLQSEAKRLQVAEVISPSEKDGLYSIQALVQPIALRFKYHFEGSRQTNRLDKPEWYFTHVLNAAHEHRAFMDSVVQRLVSGSGYPSINAWREFTRLLFPLLSRKLRKTVPALIPHPSVLAHTIYQALSFDSAIKDEGFEIAGTSVAVSKDTDHSKQKWEGISEIILGQKEWFEAWMEGERKFAMDQYVDIISASDAWLIADENDNEEDDGVHVAIDIRPTVSARRVKALVEQVTDRYSPLPQFGHRTRFLITVQLPLLESYHARISSSLDAFETLSSSFMRAVPGALSSDVTGRANDPKRLTSGVEGVQRLCKALISATYLAAAMDAWGEDLFFLELWAEINRKASLRTRAEASASLPDPKNSSEEDVPEGTIFEELVTQYAKLGERAEELIVQSVCGEVEQHFKAHYSGTSSQHSSAETTTDDITVSATLLGPIATLSGHLTFLQSTLPQKTVGNIYRRIASRLALHIMQRQVIYRGRTKLTAQQGKVILAEFELWAETCRLALARIPAMRSEAPWRSLLEAGRIVAADGERWRGIVQSTFGMNQDQEWEKNMLELVGFAELSREEVGQIIRTRADFDQ</sequence>
<dbReference type="OrthoDB" id="407410at2759"/>
<keyword evidence="2" id="KW-1185">Reference proteome</keyword>
<dbReference type="PANTHER" id="PTHR13520">
    <property type="entry name" value="RAD50-INTERACTING PROTEIN 1 RINT-1"/>
    <property type="match status" value="1"/>
</dbReference>
<gene>
    <name evidence="1" type="ORF">BXZ70DRAFT_937468</name>
</gene>
<dbReference type="Pfam" id="PF04437">
    <property type="entry name" value="RINT1_TIP1"/>
    <property type="match status" value="1"/>
</dbReference>
<reference evidence="1" key="1">
    <citation type="journal article" date="2021" name="New Phytol.">
        <title>Evolutionary innovations through gain and loss of genes in the ectomycorrhizal Boletales.</title>
        <authorList>
            <person name="Wu G."/>
            <person name="Miyauchi S."/>
            <person name="Morin E."/>
            <person name="Kuo A."/>
            <person name="Drula E."/>
            <person name="Varga T."/>
            <person name="Kohler A."/>
            <person name="Feng B."/>
            <person name="Cao Y."/>
            <person name="Lipzen A."/>
            <person name="Daum C."/>
            <person name="Hundley H."/>
            <person name="Pangilinan J."/>
            <person name="Johnson J."/>
            <person name="Barry K."/>
            <person name="LaButti K."/>
            <person name="Ng V."/>
            <person name="Ahrendt S."/>
            <person name="Min B."/>
            <person name="Choi I.G."/>
            <person name="Park H."/>
            <person name="Plett J.M."/>
            <person name="Magnuson J."/>
            <person name="Spatafora J.W."/>
            <person name="Nagy L.G."/>
            <person name="Henrissat B."/>
            <person name="Grigoriev I.V."/>
            <person name="Yang Z.L."/>
            <person name="Xu J."/>
            <person name="Martin F.M."/>
        </authorList>
    </citation>
    <scope>NUCLEOTIDE SEQUENCE</scope>
    <source>
        <strain evidence="1">KKN 215</strain>
    </source>
</reference>
<dbReference type="Gene3D" id="1.20.58.1420">
    <property type="entry name" value="Dsl1p vesicle tethering complex, Tip20p subunit, domain B"/>
    <property type="match status" value="1"/>
</dbReference>
<dbReference type="GO" id="GO:0070939">
    <property type="term" value="C:Dsl1/NZR complex"/>
    <property type="evidence" value="ECO:0007669"/>
    <property type="project" value="InterPro"/>
</dbReference>
<dbReference type="GO" id="GO:0006888">
    <property type="term" value="P:endoplasmic reticulum to Golgi vesicle-mediated transport"/>
    <property type="evidence" value="ECO:0007669"/>
    <property type="project" value="InterPro"/>
</dbReference>
<evidence type="ECO:0000313" key="2">
    <source>
        <dbReference type="Proteomes" id="UP000813824"/>
    </source>
</evidence>
<evidence type="ECO:0000313" key="1">
    <source>
        <dbReference type="EMBL" id="KAH8100492.1"/>
    </source>
</evidence>
<dbReference type="InterPro" id="IPR007528">
    <property type="entry name" value="RINT1_Tip20"/>
</dbReference>
<dbReference type="Gene3D" id="1.20.58.670">
    <property type="entry name" value="Dsl1p vesicle tethering complex, Tip20p subunit, domain D"/>
    <property type="match status" value="1"/>
</dbReference>
<proteinExistence type="predicted"/>
<organism evidence="1 2">
    <name type="scientific">Cristinia sonorae</name>
    <dbReference type="NCBI Taxonomy" id="1940300"/>
    <lineage>
        <taxon>Eukaryota</taxon>
        <taxon>Fungi</taxon>
        <taxon>Dikarya</taxon>
        <taxon>Basidiomycota</taxon>
        <taxon>Agaricomycotina</taxon>
        <taxon>Agaricomycetes</taxon>
        <taxon>Agaricomycetidae</taxon>
        <taxon>Agaricales</taxon>
        <taxon>Pleurotineae</taxon>
        <taxon>Stephanosporaceae</taxon>
        <taxon>Cristinia</taxon>
    </lineage>
</organism>
<dbReference type="AlphaFoldDB" id="A0A8K0XPM4"/>
<dbReference type="PANTHER" id="PTHR13520:SF0">
    <property type="entry name" value="RAD50-INTERACTING PROTEIN 1"/>
    <property type="match status" value="1"/>
</dbReference>